<name>A0A022QQZ4_ERYGU</name>
<evidence type="ECO:0000256" key="2">
    <source>
        <dbReference type="ARBA" id="ARBA00006214"/>
    </source>
</evidence>
<dbReference type="SUPFAM" id="SSF52833">
    <property type="entry name" value="Thioredoxin-like"/>
    <property type="match status" value="1"/>
</dbReference>
<dbReference type="eggNOG" id="ENOG502QRER">
    <property type="taxonomic scope" value="Eukaryota"/>
</dbReference>
<dbReference type="InterPro" id="IPR012932">
    <property type="entry name" value="VKOR"/>
</dbReference>
<feature type="transmembrane region" description="Helical" evidence="11">
    <location>
        <begin position="145"/>
        <end position="168"/>
    </location>
</feature>
<dbReference type="CDD" id="cd12916">
    <property type="entry name" value="VKOR_1"/>
    <property type="match status" value="1"/>
</dbReference>
<dbReference type="Proteomes" id="UP000030748">
    <property type="component" value="Unassembled WGS sequence"/>
</dbReference>
<reference evidence="13 14" key="1">
    <citation type="journal article" date="2013" name="Proc. Natl. Acad. Sci. U.S.A.">
        <title>Fine-scale variation in meiotic recombination in Mimulus inferred from population shotgun sequencing.</title>
        <authorList>
            <person name="Hellsten U."/>
            <person name="Wright K.M."/>
            <person name="Jenkins J."/>
            <person name="Shu S."/>
            <person name="Yuan Y."/>
            <person name="Wessler S.R."/>
            <person name="Schmutz J."/>
            <person name="Willis J.H."/>
            <person name="Rokhsar D.S."/>
        </authorList>
    </citation>
    <scope>NUCLEOTIDE SEQUENCE [LARGE SCALE GENOMIC DNA]</scope>
    <source>
        <strain evidence="14">cv. DUN x IM62</strain>
    </source>
</reference>
<dbReference type="GO" id="GO:0010207">
    <property type="term" value="P:photosystem II assembly"/>
    <property type="evidence" value="ECO:0000318"/>
    <property type="project" value="GO_Central"/>
</dbReference>
<protein>
    <recommendedName>
        <fullName evidence="12">Vitamin K epoxide reductase domain-containing protein</fullName>
    </recommendedName>
</protein>
<evidence type="ECO:0000256" key="5">
    <source>
        <dbReference type="ARBA" id="ARBA00022989"/>
    </source>
</evidence>
<evidence type="ECO:0000259" key="12">
    <source>
        <dbReference type="SMART" id="SM00756"/>
    </source>
</evidence>
<evidence type="ECO:0000256" key="3">
    <source>
        <dbReference type="ARBA" id="ARBA00022692"/>
    </source>
</evidence>
<proteinExistence type="inferred from homology"/>
<dbReference type="SMART" id="SM00756">
    <property type="entry name" value="VKc"/>
    <property type="match status" value="1"/>
</dbReference>
<dbReference type="PANTHER" id="PTHR34573:SF1">
    <property type="entry name" value="VITAMIN K EPOXIDE REDUCTASE DOMAIN-CONTAINING PROTEIN"/>
    <property type="match status" value="1"/>
</dbReference>
<gene>
    <name evidence="13" type="ORF">MIMGU_mgv1a007793mg</name>
</gene>
<evidence type="ECO:0000256" key="9">
    <source>
        <dbReference type="ARBA" id="ARBA00023284"/>
    </source>
</evidence>
<feature type="compositionally biased region" description="Low complexity" evidence="10">
    <location>
        <begin position="69"/>
        <end position="86"/>
    </location>
</feature>
<organism evidence="13 14">
    <name type="scientific">Erythranthe guttata</name>
    <name type="common">Yellow monkey flower</name>
    <name type="synonym">Mimulus guttatus</name>
    <dbReference type="NCBI Taxonomy" id="4155"/>
    <lineage>
        <taxon>Eukaryota</taxon>
        <taxon>Viridiplantae</taxon>
        <taxon>Streptophyta</taxon>
        <taxon>Embryophyta</taxon>
        <taxon>Tracheophyta</taxon>
        <taxon>Spermatophyta</taxon>
        <taxon>Magnoliopsida</taxon>
        <taxon>eudicotyledons</taxon>
        <taxon>Gunneridae</taxon>
        <taxon>Pentapetalae</taxon>
        <taxon>asterids</taxon>
        <taxon>lamiids</taxon>
        <taxon>Lamiales</taxon>
        <taxon>Phrymaceae</taxon>
        <taxon>Erythranthe</taxon>
    </lineage>
</organism>
<evidence type="ECO:0000256" key="11">
    <source>
        <dbReference type="SAM" id="Phobius"/>
    </source>
</evidence>
<feature type="region of interest" description="Disordered" evidence="10">
    <location>
        <begin position="59"/>
        <end position="88"/>
    </location>
</feature>
<dbReference type="GO" id="GO:0016020">
    <property type="term" value="C:membrane"/>
    <property type="evidence" value="ECO:0007669"/>
    <property type="project" value="UniProtKB-SubCell"/>
</dbReference>
<evidence type="ECO:0000256" key="7">
    <source>
        <dbReference type="ARBA" id="ARBA00023136"/>
    </source>
</evidence>
<evidence type="ECO:0000256" key="1">
    <source>
        <dbReference type="ARBA" id="ARBA00004141"/>
    </source>
</evidence>
<accession>A0A022QQZ4</accession>
<dbReference type="Gene3D" id="1.20.1440.130">
    <property type="entry name" value="VKOR domain"/>
    <property type="match status" value="1"/>
</dbReference>
<keyword evidence="8" id="KW-1015">Disulfide bond</keyword>
<dbReference type="InterPro" id="IPR038354">
    <property type="entry name" value="VKOR_sf"/>
</dbReference>
<dbReference type="PANTHER" id="PTHR34573">
    <property type="entry name" value="VKC DOMAIN-CONTAINING PROTEIN"/>
    <property type="match status" value="1"/>
</dbReference>
<evidence type="ECO:0000313" key="13">
    <source>
        <dbReference type="EMBL" id="EYU30361.1"/>
    </source>
</evidence>
<evidence type="ECO:0000256" key="6">
    <source>
        <dbReference type="ARBA" id="ARBA00023002"/>
    </source>
</evidence>
<dbReference type="InterPro" id="IPR044698">
    <property type="entry name" value="VKOR/LTO1"/>
</dbReference>
<dbReference type="OrthoDB" id="343052at2759"/>
<feature type="domain" description="Vitamin K epoxide reductase" evidence="12">
    <location>
        <begin position="98"/>
        <end position="238"/>
    </location>
</feature>
<dbReference type="GO" id="GO:0003955">
    <property type="term" value="F:NAD(P)H dehydrogenase (quinone) activity"/>
    <property type="evidence" value="ECO:0000318"/>
    <property type="project" value="GO_Central"/>
</dbReference>
<dbReference type="InterPro" id="IPR036249">
    <property type="entry name" value="Thioredoxin-like_sf"/>
</dbReference>
<feature type="transmembrane region" description="Helical" evidence="11">
    <location>
        <begin position="246"/>
        <end position="265"/>
    </location>
</feature>
<dbReference type="OMA" id="WCPHCHE"/>
<feature type="transmembrane region" description="Helical" evidence="11">
    <location>
        <begin position="188"/>
        <end position="206"/>
    </location>
</feature>
<dbReference type="Gene3D" id="3.40.30.10">
    <property type="entry name" value="Glutaredoxin"/>
    <property type="match status" value="1"/>
</dbReference>
<evidence type="ECO:0000256" key="4">
    <source>
        <dbReference type="ARBA" id="ARBA00022719"/>
    </source>
</evidence>
<keyword evidence="4" id="KW-0874">Quinone</keyword>
<dbReference type="Pfam" id="PF07884">
    <property type="entry name" value="VKOR"/>
    <property type="match status" value="1"/>
</dbReference>
<dbReference type="EMBL" id="KI631062">
    <property type="protein sequence ID" value="EYU30361.1"/>
    <property type="molecule type" value="Genomic_DNA"/>
</dbReference>
<dbReference type="GO" id="GO:0048038">
    <property type="term" value="F:quinone binding"/>
    <property type="evidence" value="ECO:0007669"/>
    <property type="project" value="UniProtKB-KW"/>
</dbReference>
<evidence type="ECO:0000256" key="10">
    <source>
        <dbReference type="SAM" id="MobiDB-lite"/>
    </source>
</evidence>
<dbReference type="AlphaFoldDB" id="A0A022QQZ4"/>
<dbReference type="STRING" id="4155.A0A022QQZ4"/>
<keyword evidence="9" id="KW-0676">Redox-active center</keyword>
<keyword evidence="5 11" id="KW-1133">Transmembrane helix</keyword>
<keyword evidence="3 11" id="KW-0812">Transmembrane</keyword>
<keyword evidence="14" id="KW-1185">Reference proteome</keyword>
<dbReference type="KEGG" id="egt:105965802"/>
<keyword evidence="7 11" id="KW-0472">Membrane</keyword>
<dbReference type="PhylomeDB" id="A0A022QQZ4"/>
<keyword evidence="6" id="KW-0560">Oxidoreductase</keyword>
<comment type="subcellular location">
    <subcellularLocation>
        <location evidence="1">Membrane</location>
        <topology evidence="1">Multi-pass membrane protein</topology>
    </subcellularLocation>
</comment>
<comment type="similarity">
    <text evidence="2">Belongs to the VKOR family.</text>
</comment>
<evidence type="ECO:0000256" key="8">
    <source>
        <dbReference type="ARBA" id="ARBA00023157"/>
    </source>
</evidence>
<feature type="transmembrane region" description="Helical" evidence="11">
    <location>
        <begin position="212"/>
        <end position="234"/>
    </location>
</feature>
<sequence length="395" mass="42419">MAAAAAASSLFSISSSSLSFRRTPFLYSLPTHHSFPSLPKIKRGGREHRHIFVQVNSVPEEDRSKLTAESDSETSPESSSSPSAAAITGGDGGNGTRFAAYKWWCVGLGGIGLLETAYLTYLKLTNSDAFCPMGGGSCTTILTSAYSSVFGIPLPLFGMLAYGLVATLGLQSEAKRSSSGTGKTDGEIILVGITTSMAVASAYFLYILRTEFGGELCLYCLASVALSFSLFFITLKRFGANELREFLGLQLFVASFVVIALTTSYNDARSVSSGMTETEIPYFETEITKESNPLAVSLAKHLHSIGAKLYGAFWCSHCLDQKEIFGREAAKMLDYVECFPDGVSKDIKMAQICSDAKLEGFPTWEINGQVLSGEKQLSELATLSGFKLDESSPSN</sequence>
<evidence type="ECO:0000313" key="14">
    <source>
        <dbReference type="Proteomes" id="UP000030748"/>
    </source>
</evidence>